<evidence type="ECO:0000256" key="1">
    <source>
        <dbReference type="SAM" id="MobiDB-lite"/>
    </source>
</evidence>
<feature type="compositionally biased region" description="Polar residues" evidence="1">
    <location>
        <begin position="227"/>
        <end position="239"/>
    </location>
</feature>
<feature type="compositionally biased region" description="Polar residues" evidence="1">
    <location>
        <begin position="161"/>
        <end position="189"/>
    </location>
</feature>
<feature type="compositionally biased region" description="Low complexity" evidence="1">
    <location>
        <begin position="8"/>
        <end position="20"/>
    </location>
</feature>
<organism evidence="2 3">
    <name type="scientific">Armillaria gallica</name>
    <name type="common">Bulbous honey fungus</name>
    <name type="synonym">Armillaria bulbosa</name>
    <dbReference type="NCBI Taxonomy" id="47427"/>
    <lineage>
        <taxon>Eukaryota</taxon>
        <taxon>Fungi</taxon>
        <taxon>Dikarya</taxon>
        <taxon>Basidiomycota</taxon>
        <taxon>Agaricomycotina</taxon>
        <taxon>Agaricomycetes</taxon>
        <taxon>Agaricomycetidae</taxon>
        <taxon>Agaricales</taxon>
        <taxon>Marasmiineae</taxon>
        <taxon>Physalacriaceae</taxon>
        <taxon>Armillaria</taxon>
    </lineage>
</organism>
<keyword evidence="3" id="KW-1185">Reference proteome</keyword>
<feature type="compositionally biased region" description="Polar residues" evidence="1">
    <location>
        <begin position="58"/>
        <end position="70"/>
    </location>
</feature>
<accession>A0A2H3DZJ5</accession>
<dbReference type="InParanoid" id="A0A2H3DZJ5"/>
<evidence type="ECO:0000313" key="3">
    <source>
        <dbReference type="Proteomes" id="UP000217790"/>
    </source>
</evidence>
<dbReference type="Proteomes" id="UP000217790">
    <property type="component" value="Unassembled WGS sequence"/>
</dbReference>
<proteinExistence type="predicted"/>
<reference evidence="3" key="1">
    <citation type="journal article" date="2017" name="Nat. Ecol. Evol.">
        <title>Genome expansion and lineage-specific genetic innovations in the forest pathogenic fungi Armillaria.</title>
        <authorList>
            <person name="Sipos G."/>
            <person name="Prasanna A.N."/>
            <person name="Walter M.C."/>
            <person name="O'Connor E."/>
            <person name="Balint B."/>
            <person name="Krizsan K."/>
            <person name="Kiss B."/>
            <person name="Hess J."/>
            <person name="Varga T."/>
            <person name="Slot J."/>
            <person name="Riley R."/>
            <person name="Boka B."/>
            <person name="Rigling D."/>
            <person name="Barry K."/>
            <person name="Lee J."/>
            <person name="Mihaltcheva S."/>
            <person name="LaButti K."/>
            <person name="Lipzen A."/>
            <person name="Waldron R."/>
            <person name="Moloney N.M."/>
            <person name="Sperisen C."/>
            <person name="Kredics L."/>
            <person name="Vagvoelgyi C."/>
            <person name="Patrignani A."/>
            <person name="Fitzpatrick D."/>
            <person name="Nagy I."/>
            <person name="Doyle S."/>
            <person name="Anderson J.B."/>
            <person name="Grigoriev I.V."/>
            <person name="Gueldener U."/>
            <person name="Muensterkoetter M."/>
            <person name="Nagy L.G."/>
        </authorList>
    </citation>
    <scope>NUCLEOTIDE SEQUENCE [LARGE SCALE GENOMIC DNA]</scope>
    <source>
        <strain evidence="3">Ar21-2</strain>
    </source>
</reference>
<gene>
    <name evidence="2" type="ORF">ARMGADRAFT_1029594</name>
</gene>
<feature type="compositionally biased region" description="Basic and acidic residues" evidence="1">
    <location>
        <begin position="105"/>
        <end position="115"/>
    </location>
</feature>
<feature type="region of interest" description="Disordered" evidence="1">
    <location>
        <begin position="1"/>
        <end position="239"/>
    </location>
</feature>
<evidence type="ECO:0000313" key="2">
    <source>
        <dbReference type="EMBL" id="PBK94517.1"/>
    </source>
</evidence>
<sequence length="239" mass="26288">MSETNLDQGWAAQAQQTQNQPPSLPVMLQQTHGPVERMLDPTQTPTIQHTPIGLERPSSPSQRYSGTTPWGTYAPPPSNYQMPPWNKTPFPPTREGTHRSFPGRIQDHYDQRSRIDQLPATEVGQLRTATLIPITSPDPPSDEEDFQTPRPSPIQSLMRATPSQTHIPSNQMMTPSIQGDQTMSGPSSKKSIKRSLGITKAQPGNSDEETLSSDSSGPTLGIPEYEWTSTSQPRAATHS</sequence>
<protein>
    <submittedName>
        <fullName evidence="2">Uncharacterized protein</fullName>
    </submittedName>
</protein>
<dbReference type="EMBL" id="KZ293654">
    <property type="protein sequence ID" value="PBK94517.1"/>
    <property type="molecule type" value="Genomic_DNA"/>
</dbReference>
<feature type="compositionally biased region" description="Low complexity" evidence="1">
    <location>
        <begin position="41"/>
        <end position="52"/>
    </location>
</feature>
<dbReference type="AlphaFoldDB" id="A0A2H3DZJ5"/>
<name>A0A2H3DZJ5_ARMGA</name>